<gene>
    <name evidence="1" type="ORF">ADUPG1_011990</name>
</gene>
<dbReference type="EMBL" id="BQXS01012347">
    <property type="protein sequence ID" value="GKT21824.1"/>
    <property type="molecule type" value="Genomic_DNA"/>
</dbReference>
<keyword evidence="2" id="KW-1185">Reference proteome</keyword>
<name>A0ABQ5JXX2_9EUKA</name>
<organism evidence="1 2">
    <name type="scientific">Aduncisulcus paluster</name>
    <dbReference type="NCBI Taxonomy" id="2918883"/>
    <lineage>
        <taxon>Eukaryota</taxon>
        <taxon>Metamonada</taxon>
        <taxon>Carpediemonas-like organisms</taxon>
        <taxon>Aduncisulcus</taxon>
    </lineage>
</organism>
<proteinExistence type="predicted"/>
<reference evidence="1" key="1">
    <citation type="submission" date="2022-03" db="EMBL/GenBank/DDBJ databases">
        <title>Draft genome sequence of Aduncisulcus paluster, a free-living microaerophilic Fornicata.</title>
        <authorList>
            <person name="Yuyama I."/>
            <person name="Kume K."/>
            <person name="Tamura T."/>
            <person name="Inagaki Y."/>
            <person name="Hashimoto T."/>
        </authorList>
    </citation>
    <scope>NUCLEOTIDE SEQUENCE</scope>
    <source>
        <strain evidence="1">NY0171</strain>
    </source>
</reference>
<sequence length="387" mass="45770">MEWCKDNGGDWRSYCSKYCTNYSQYLKKLEDLVKLVSFIKKCPDSESTSKLYHEHRDGFLSVFRGFESKSEIKGHKKEIVLCAQCLRWFVRHDISRNAIFLPIPDLNDLIDTFIDHLSRVGSVLEGYVDEEYCIICINYTFKIDELDPFFPKISPTFHRILERGIKEKLEGKISKRLLHTLRNISNSKSSSTRSSIFTLIKPYTKDWMTRIFGDNKYYEQWIIIFNNITLLPDNYSPNKAICSESWPFFHPILDFVKKECCGDMIVEHQYHFVLHFFSNLCSDPSHVQEIYDNIKDLLDGWYEAVKKKKHEWGIKYWSKLISMLSTDTSLVPLLSHKYDADIEWCKENGGWESYCSKYFDNCSEKSYVIKYSKKRKDFSNSRSCIIM</sequence>
<comment type="caution">
    <text evidence="1">The sequence shown here is derived from an EMBL/GenBank/DDBJ whole genome shotgun (WGS) entry which is preliminary data.</text>
</comment>
<protein>
    <submittedName>
        <fullName evidence="1">Uncharacterized protein</fullName>
    </submittedName>
</protein>
<evidence type="ECO:0000313" key="2">
    <source>
        <dbReference type="Proteomes" id="UP001057375"/>
    </source>
</evidence>
<dbReference type="Proteomes" id="UP001057375">
    <property type="component" value="Unassembled WGS sequence"/>
</dbReference>
<accession>A0ABQ5JXX2</accession>
<evidence type="ECO:0000313" key="1">
    <source>
        <dbReference type="EMBL" id="GKT21824.1"/>
    </source>
</evidence>